<reference evidence="2" key="5">
    <citation type="journal article" date="2021" name="G3 (Bethesda)">
        <title>Aegilops tauschii genome assembly Aet v5.0 features greater sequence contiguity and improved annotation.</title>
        <authorList>
            <person name="Wang L."/>
            <person name="Zhu T."/>
            <person name="Rodriguez J.C."/>
            <person name="Deal K.R."/>
            <person name="Dubcovsky J."/>
            <person name="McGuire P.E."/>
            <person name="Lux T."/>
            <person name="Spannagl M."/>
            <person name="Mayer K.F.X."/>
            <person name="Baldrich P."/>
            <person name="Meyers B.C."/>
            <person name="Huo N."/>
            <person name="Gu Y.Q."/>
            <person name="Zhou H."/>
            <person name="Devos K.M."/>
            <person name="Bennetzen J.L."/>
            <person name="Unver T."/>
            <person name="Budak H."/>
            <person name="Gulick P.J."/>
            <person name="Galiba G."/>
            <person name="Kalapos B."/>
            <person name="Nelson D.R."/>
            <person name="Li P."/>
            <person name="You F.M."/>
            <person name="Luo M.C."/>
            <person name="Dvorak J."/>
        </authorList>
    </citation>
    <scope>NUCLEOTIDE SEQUENCE [LARGE SCALE GENOMIC DNA]</scope>
    <source>
        <strain evidence="2">cv. AL8/78</strain>
    </source>
</reference>
<keyword evidence="3" id="KW-1185">Reference proteome</keyword>
<accession>A0A453CIY0</accession>
<reference evidence="2" key="3">
    <citation type="journal article" date="2017" name="Nature">
        <title>Genome sequence of the progenitor of the wheat D genome Aegilops tauschii.</title>
        <authorList>
            <person name="Luo M.C."/>
            <person name="Gu Y.Q."/>
            <person name="Puiu D."/>
            <person name="Wang H."/>
            <person name="Twardziok S.O."/>
            <person name="Deal K.R."/>
            <person name="Huo N."/>
            <person name="Zhu T."/>
            <person name="Wang L."/>
            <person name="Wang Y."/>
            <person name="McGuire P.E."/>
            <person name="Liu S."/>
            <person name="Long H."/>
            <person name="Ramasamy R.K."/>
            <person name="Rodriguez J.C."/>
            <person name="Van S.L."/>
            <person name="Yuan L."/>
            <person name="Wang Z."/>
            <person name="Xia Z."/>
            <person name="Xiao L."/>
            <person name="Anderson O.D."/>
            <person name="Ouyang S."/>
            <person name="Liang Y."/>
            <person name="Zimin A.V."/>
            <person name="Pertea G."/>
            <person name="Qi P."/>
            <person name="Bennetzen J.L."/>
            <person name="Dai X."/>
            <person name="Dawson M.W."/>
            <person name="Muller H.G."/>
            <person name="Kugler K."/>
            <person name="Rivarola-Duarte L."/>
            <person name="Spannagl M."/>
            <person name="Mayer K.F.X."/>
            <person name="Lu F.H."/>
            <person name="Bevan M.W."/>
            <person name="Leroy P."/>
            <person name="Li P."/>
            <person name="You F.M."/>
            <person name="Sun Q."/>
            <person name="Liu Z."/>
            <person name="Lyons E."/>
            <person name="Wicker T."/>
            <person name="Salzberg S.L."/>
            <person name="Devos K.M."/>
            <person name="Dvorak J."/>
        </authorList>
    </citation>
    <scope>NUCLEOTIDE SEQUENCE [LARGE SCALE GENOMIC DNA]</scope>
    <source>
        <strain evidence="2">cv. AL8/78</strain>
    </source>
</reference>
<reference evidence="3" key="2">
    <citation type="journal article" date="2017" name="Nat. Plants">
        <title>The Aegilops tauschii genome reveals multiple impacts of transposons.</title>
        <authorList>
            <person name="Zhao G."/>
            <person name="Zou C."/>
            <person name="Li K."/>
            <person name="Wang K."/>
            <person name="Li T."/>
            <person name="Gao L."/>
            <person name="Zhang X."/>
            <person name="Wang H."/>
            <person name="Yang Z."/>
            <person name="Liu X."/>
            <person name="Jiang W."/>
            <person name="Mao L."/>
            <person name="Kong X."/>
            <person name="Jiao Y."/>
            <person name="Jia J."/>
        </authorList>
    </citation>
    <scope>NUCLEOTIDE SEQUENCE [LARGE SCALE GENOMIC DNA]</scope>
    <source>
        <strain evidence="3">cv. AL8/78</strain>
    </source>
</reference>
<reference evidence="3" key="1">
    <citation type="journal article" date="2014" name="Science">
        <title>Ancient hybridizations among the ancestral genomes of bread wheat.</title>
        <authorList>
            <consortium name="International Wheat Genome Sequencing Consortium,"/>
            <person name="Marcussen T."/>
            <person name="Sandve S.R."/>
            <person name="Heier L."/>
            <person name="Spannagl M."/>
            <person name="Pfeifer M."/>
            <person name="Jakobsen K.S."/>
            <person name="Wulff B.B."/>
            <person name="Steuernagel B."/>
            <person name="Mayer K.F."/>
            <person name="Olsen O.A."/>
        </authorList>
    </citation>
    <scope>NUCLEOTIDE SEQUENCE [LARGE SCALE GENOMIC DNA]</scope>
    <source>
        <strain evidence="3">cv. AL8/78</strain>
    </source>
</reference>
<reference evidence="2" key="4">
    <citation type="submission" date="2019-03" db="UniProtKB">
        <authorList>
            <consortium name="EnsemblPlants"/>
        </authorList>
    </citation>
    <scope>IDENTIFICATION</scope>
</reference>
<evidence type="ECO:0000313" key="3">
    <source>
        <dbReference type="Proteomes" id="UP000015105"/>
    </source>
</evidence>
<sequence>MFCNEGSDNDILDDDEEASMSSAKPSEIDPFDTVYSNIPDNTHILKVDENCKHCKARKFESETDGFCCRNGQIELKQPEPIPELMRLWSSMDADSRHFRENIRFFNG</sequence>
<evidence type="ECO:0000256" key="1">
    <source>
        <dbReference type="SAM" id="MobiDB-lite"/>
    </source>
</evidence>
<dbReference type="Gramene" id="AET2Gv20859500.1">
    <property type="protein sequence ID" value="AET2Gv20859500.1"/>
    <property type="gene ID" value="AET2Gv20859500"/>
</dbReference>
<protein>
    <submittedName>
        <fullName evidence="2">Uncharacterized protein</fullName>
    </submittedName>
</protein>
<organism evidence="2 3">
    <name type="scientific">Aegilops tauschii subsp. strangulata</name>
    <name type="common">Goatgrass</name>
    <dbReference type="NCBI Taxonomy" id="200361"/>
    <lineage>
        <taxon>Eukaryota</taxon>
        <taxon>Viridiplantae</taxon>
        <taxon>Streptophyta</taxon>
        <taxon>Embryophyta</taxon>
        <taxon>Tracheophyta</taxon>
        <taxon>Spermatophyta</taxon>
        <taxon>Magnoliopsida</taxon>
        <taxon>Liliopsida</taxon>
        <taxon>Poales</taxon>
        <taxon>Poaceae</taxon>
        <taxon>BOP clade</taxon>
        <taxon>Pooideae</taxon>
        <taxon>Triticodae</taxon>
        <taxon>Triticeae</taxon>
        <taxon>Triticinae</taxon>
        <taxon>Aegilops</taxon>
    </lineage>
</organism>
<evidence type="ECO:0000313" key="2">
    <source>
        <dbReference type="EnsemblPlants" id="AET2Gv20859500.1"/>
    </source>
</evidence>
<proteinExistence type="predicted"/>
<dbReference type="Proteomes" id="UP000015105">
    <property type="component" value="Chromosome 2D"/>
</dbReference>
<feature type="compositionally biased region" description="Acidic residues" evidence="1">
    <location>
        <begin position="7"/>
        <end position="18"/>
    </location>
</feature>
<name>A0A453CIY0_AEGTS</name>
<dbReference type="EnsemblPlants" id="AET2Gv20859500.1">
    <property type="protein sequence ID" value="AET2Gv20859500.1"/>
    <property type="gene ID" value="AET2Gv20859500"/>
</dbReference>
<dbReference type="AlphaFoldDB" id="A0A453CIY0"/>
<feature type="region of interest" description="Disordered" evidence="1">
    <location>
        <begin position="1"/>
        <end position="32"/>
    </location>
</feature>